<dbReference type="Pfam" id="PF04561">
    <property type="entry name" value="RNA_pol_Rpb2_2"/>
    <property type="match status" value="1"/>
</dbReference>
<feature type="domain" description="RNA polymerase beta subunit protrusion" evidence="21">
    <location>
        <begin position="96"/>
        <end position="511"/>
    </location>
</feature>
<keyword evidence="7" id="KW-0934">Plastid</keyword>
<dbReference type="InterPro" id="IPR037033">
    <property type="entry name" value="DNA-dir_RNAP_su2_hyb_sf"/>
</dbReference>
<dbReference type="GO" id="GO:0003899">
    <property type="term" value="F:DNA-directed RNA polymerase activity"/>
    <property type="evidence" value="ECO:0007669"/>
    <property type="project" value="UniProtKB-EC"/>
</dbReference>
<dbReference type="GO" id="GO:0032549">
    <property type="term" value="F:ribonucleoside binding"/>
    <property type="evidence" value="ECO:0007669"/>
    <property type="project" value="InterPro"/>
</dbReference>
<comment type="similarity">
    <text evidence="3 15">Belongs to the RNA polymerase beta chain family.</text>
</comment>
<name>A0A2C6KR35_9APIC</name>
<protein>
    <recommendedName>
        <fullName evidence="5 16">DNA-directed RNA polymerase subunit beta</fullName>
        <ecNumber evidence="4 16">2.7.7.6</ecNumber>
    </recommendedName>
</protein>
<dbReference type="GO" id="GO:0003677">
    <property type="term" value="F:DNA binding"/>
    <property type="evidence" value="ECO:0007669"/>
    <property type="project" value="InterPro"/>
</dbReference>
<evidence type="ECO:0000256" key="6">
    <source>
        <dbReference type="ARBA" id="ARBA00022478"/>
    </source>
</evidence>
<dbReference type="CDD" id="cd00653">
    <property type="entry name" value="RNA_pol_B_RPB2"/>
    <property type="match status" value="1"/>
</dbReference>
<dbReference type="AlphaFoldDB" id="A0A2C6KR35"/>
<dbReference type="Gene3D" id="2.40.50.150">
    <property type="match status" value="1"/>
</dbReference>
<dbReference type="InterPro" id="IPR007644">
    <property type="entry name" value="RNA_pol_bsu_protrusion"/>
</dbReference>
<evidence type="ECO:0000259" key="19">
    <source>
        <dbReference type="Pfam" id="PF04560"/>
    </source>
</evidence>
<organism evidence="25 26">
    <name type="scientific">Cystoisospora suis</name>
    <dbReference type="NCBI Taxonomy" id="483139"/>
    <lineage>
        <taxon>Eukaryota</taxon>
        <taxon>Sar</taxon>
        <taxon>Alveolata</taxon>
        <taxon>Apicomplexa</taxon>
        <taxon>Conoidasida</taxon>
        <taxon>Coccidia</taxon>
        <taxon>Eucoccidiorida</taxon>
        <taxon>Eimeriorina</taxon>
        <taxon>Sarcocystidae</taxon>
        <taxon>Cystoisospora</taxon>
    </lineage>
</organism>
<evidence type="ECO:0000256" key="7">
    <source>
        <dbReference type="ARBA" id="ARBA00022640"/>
    </source>
</evidence>
<dbReference type="Pfam" id="PF04566">
    <property type="entry name" value="RNA_pol_Rpb2_4"/>
    <property type="match status" value="1"/>
</dbReference>
<dbReference type="GO" id="GO:0020011">
    <property type="term" value="C:apicoplast"/>
    <property type="evidence" value="ECO:0007669"/>
    <property type="project" value="UniProtKB-SubCell"/>
</dbReference>
<evidence type="ECO:0000256" key="14">
    <source>
        <dbReference type="ARBA" id="ARBA00026088"/>
    </source>
</evidence>
<dbReference type="GO" id="GO:0046872">
    <property type="term" value="F:metal ion binding"/>
    <property type="evidence" value="ECO:0007669"/>
    <property type="project" value="UniProtKB-KW"/>
</dbReference>
<dbReference type="InterPro" id="IPR015712">
    <property type="entry name" value="DNA-dir_RNA_pol_su2"/>
</dbReference>
<evidence type="ECO:0000256" key="17">
    <source>
        <dbReference type="SAM" id="MobiDB-lite"/>
    </source>
</evidence>
<dbReference type="EMBL" id="MIGC01003832">
    <property type="protein sequence ID" value="PHJ18864.1"/>
    <property type="molecule type" value="Genomic_DNA"/>
</dbReference>
<keyword evidence="26" id="KW-1185">Reference proteome</keyword>
<dbReference type="Gene3D" id="3.90.1100.10">
    <property type="match status" value="1"/>
</dbReference>
<dbReference type="GeneID" id="94430667"/>
<dbReference type="Proteomes" id="UP000221165">
    <property type="component" value="Unassembled WGS sequence"/>
</dbReference>
<evidence type="ECO:0000256" key="9">
    <source>
        <dbReference type="ARBA" id="ARBA00022695"/>
    </source>
</evidence>
<dbReference type="InterPro" id="IPR007645">
    <property type="entry name" value="RNA_pol_Rpb2_3"/>
</dbReference>
<dbReference type="OrthoDB" id="10248617at2759"/>
<feature type="region of interest" description="Disordered" evidence="17">
    <location>
        <begin position="1"/>
        <end position="77"/>
    </location>
</feature>
<dbReference type="NCBIfam" id="NF007175">
    <property type="entry name" value="PRK09606.1"/>
    <property type="match status" value="1"/>
</dbReference>
<feature type="compositionally biased region" description="Acidic residues" evidence="17">
    <location>
        <begin position="61"/>
        <end position="74"/>
    </location>
</feature>
<dbReference type="FunFam" id="3.90.1800.10:FF:000002">
    <property type="entry name" value="DNA-directed RNA polymerase subunit beta"/>
    <property type="match status" value="1"/>
</dbReference>
<evidence type="ECO:0000256" key="8">
    <source>
        <dbReference type="ARBA" id="ARBA00022679"/>
    </source>
</evidence>
<dbReference type="InterPro" id="IPR007641">
    <property type="entry name" value="RNA_pol_Rpb2_7"/>
</dbReference>
<dbReference type="FunFam" id="3.90.1070.20:FF:000002">
    <property type="entry name" value="DNA-directed RNA polymerase subunit beta"/>
    <property type="match status" value="1"/>
</dbReference>
<evidence type="ECO:0000256" key="12">
    <source>
        <dbReference type="ARBA" id="ARBA00022887"/>
    </source>
</evidence>
<sequence length="1089" mass="121158">MNDTWGSETPGGMGGPRGGGGGGYASGHGDLAAEGTPIGTPYAYGEEPVHGGGVASTDVFFPDDGDDLDGDGEGDQGRIDADGCWAVVSSFFHSHGLVNQQLESFNDFVSYKIQEIIDEHPPIEVRPTPQYRPEEDVETNVIYRLKLDQLSLNRPSVEEKEGISKHLWPYEARTRNLTYSSPLYVDVEQTTYTVDPETNIERLVDQVTYSRVLLGRIPMMLKSMYCWTKDLPEADLSDVGECAYDQGGYFIINGGEKVLVAQERMASNFVYVFQKKQPSKFGWVAEVRSQKEGMQATSGFAVKKRFRGGGEGKGAKGGKGGGQIVAALPYIRTEIPIVILFRALGCISDRDILLRVAYDLGDQQLTALMKPSLEEGFDYGSQDVCLDFIGKRGPTVGAQREKRIQYARELLRKEVLPHVGTEAGCENKKAFFIGYMVHRLLLAELGRINQDDRDHFGKKRLDMAGPLIAASFGTLYRKMMKDVRRILQRQVDHGKSFDVAGAIRSASQITQGLQYQIATGNWGKDKDGKVVRTGVAQVLNRLTFASALSHLRRLNTPLGREGKMAKPRQLHNTHWGMICPAETPEGQAVGLVKNLALMADISVGSATNTISEFLVEWGLDLLEEMTPDVIKDRVKVFVNGNWVGCFDEADVLCSTLKQLRRRCDISSETSIVRDLVNKEVKIFTDAGRAMRPLFVVDDKRELVIRQCHVIDLLRRGKDEKSWGYLMEKGIIEFVDCEEEETCMIAMFIEDLQKPEKSLLYVQELWNSFVSVNFQQTSPIFDDDTTGPGGGAGGATPSFLTKNKRDCSLCLRSSETGVVDQVMLSVNNRGSRFTKVKVRSVRIPQTGDKFASRHGQKGTIGITYRTEDMPFNEEGITPDLIMNPHAVPSRMTIGHLVECLLGKTAAIYGGEGDATPFNGYAVVDISSRLHSLGYERFGNERLYNGHTGRHLPSLVFFGPTYYQRLKHMVDDKIHARARGPVTMLTRQPMEGKSREGGLRFGEMERDCMISHGAAHMLKERLFEQSDAYRVHVCDLCGLVCTADLSRGNFECKLCDNKAKISQVCIPYACKLLLQELMTMCIYPRLILQVA</sequence>
<evidence type="ECO:0000256" key="10">
    <source>
        <dbReference type="ARBA" id="ARBA00022723"/>
    </source>
</evidence>
<dbReference type="InterPro" id="IPR007120">
    <property type="entry name" value="DNA-dir_RNAP_su2_dom"/>
</dbReference>
<dbReference type="Gene3D" id="3.90.1070.20">
    <property type="match status" value="1"/>
</dbReference>
<dbReference type="InterPro" id="IPR007647">
    <property type="entry name" value="RNA_pol_Rpb2_5"/>
</dbReference>
<evidence type="ECO:0000256" key="15">
    <source>
        <dbReference type="RuleBase" id="RU000434"/>
    </source>
</evidence>
<dbReference type="InterPro" id="IPR014724">
    <property type="entry name" value="RNA_pol_RPB2_OB-fold"/>
</dbReference>
<keyword evidence="13 16" id="KW-0804">Transcription</keyword>
<keyword evidence="11" id="KW-0862">Zinc</keyword>
<evidence type="ECO:0000313" key="26">
    <source>
        <dbReference type="Proteomes" id="UP000221165"/>
    </source>
</evidence>
<dbReference type="VEuPathDB" id="ToxoDB:CSUI_007309"/>
<dbReference type="SUPFAM" id="SSF64484">
    <property type="entry name" value="beta and beta-prime subunits of DNA dependent RNA-polymerase"/>
    <property type="match status" value="1"/>
</dbReference>
<dbReference type="Pfam" id="PF00562">
    <property type="entry name" value="RNA_pol_Rpb2_6"/>
    <property type="match status" value="1"/>
</dbReference>
<proteinExistence type="inferred from homology"/>
<comment type="function">
    <text evidence="1 16">DNA-dependent RNA polymerase catalyzes the transcription of DNA into RNA using the four ribonucleoside triphosphates as substrates.</text>
</comment>
<accession>A0A2C6KR35</accession>
<evidence type="ECO:0000259" key="20">
    <source>
        <dbReference type="Pfam" id="PF04561"/>
    </source>
</evidence>
<dbReference type="PANTHER" id="PTHR20856">
    <property type="entry name" value="DNA-DIRECTED RNA POLYMERASE I SUBUNIT 2"/>
    <property type="match status" value="1"/>
</dbReference>
<evidence type="ECO:0000259" key="23">
    <source>
        <dbReference type="Pfam" id="PF04566"/>
    </source>
</evidence>
<dbReference type="InterPro" id="IPR037034">
    <property type="entry name" value="RNA_pol_Rpb2_2_sf"/>
</dbReference>
<dbReference type="InterPro" id="IPR007121">
    <property type="entry name" value="RNA_pol_bsu_CS"/>
</dbReference>
<evidence type="ECO:0000259" key="21">
    <source>
        <dbReference type="Pfam" id="PF04563"/>
    </source>
</evidence>
<reference evidence="25 26" key="1">
    <citation type="journal article" date="2017" name="Int. J. Parasitol.">
        <title>The genome of the protozoan parasite Cystoisospora suis and a reverse vaccinology approach to identify vaccine candidates.</title>
        <authorList>
            <person name="Palmieri N."/>
            <person name="Shrestha A."/>
            <person name="Ruttkowski B."/>
            <person name="Beck T."/>
            <person name="Vogl C."/>
            <person name="Tomley F."/>
            <person name="Blake D.P."/>
            <person name="Joachim A."/>
        </authorList>
    </citation>
    <scope>NUCLEOTIDE SEQUENCE [LARGE SCALE GENOMIC DNA]</scope>
    <source>
        <strain evidence="25 26">Wien I</strain>
    </source>
</reference>
<evidence type="ECO:0000256" key="3">
    <source>
        <dbReference type="ARBA" id="ARBA00006835"/>
    </source>
</evidence>
<comment type="subunit">
    <text evidence="14">In plastids the minimal PEP RNA polymerase catalytic core is composed of four subunits: alpha, beta, beta', and beta''. When a (nuclear-encoded) sigma factor is associated with the core the holoenzyme is formed, which can initiate transcription.</text>
</comment>
<evidence type="ECO:0000256" key="5">
    <source>
        <dbReference type="ARBA" id="ARBA00021955"/>
    </source>
</evidence>
<feature type="domain" description="DNA-directed RNA polymerase subunit 2 hybrid-binding" evidence="18">
    <location>
        <begin position="801"/>
        <end position="993"/>
    </location>
</feature>
<evidence type="ECO:0000259" key="22">
    <source>
        <dbReference type="Pfam" id="PF04565"/>
    </source>
</evidence>
<keyword evidence="12" id="KW-0933">Apicoplast</keyword>
<dbReference type="RefSeq" id="XP_067920569.1">
    <property type="nucleotide sequence ID" value="XM_068067456.1"/>
</dbReference>
<feature type="domain" description="RNA polymerase Rpb2" evidence="24">
    <location>
        <begin position="722"/>
        <end position="754"/>
    </location>
</feature>
<keyword evidence="9 16" id="KW-0548">Nucleotidyltransferase</keyword>
<evidence type="ECO:0000256" key="1">
    <source>
        <dbReference type="ARBA" id="ARBA00004026"/>
    </source>
</evidence>
<evidence type="ECO:0000256" key="11">
    <source>
        <dbReference type="ARBA" id="ARBA00022833"/>
    </source>
</evidence>
<evidence type="ECO:0000256" key="2">
    <source>
        <dbReference type="ARBA" id="ARBA00004467"/>
    </source>
</evidence>
<dbReference type="Pfam" id="PF04563">
    <property type="entry name" value="RNA_pol_Rpb2_1"/>
    <property type="match status" value="1"/>
</dbReference>
<evidence type="ECO:0000256" key="16">
    <source>
        <dbReference type="RuleBase" id="RU363031"/>
    </source>
</evidence>
<comment type="subcellular location">
    <subcellularLocation>
        <location evidence="2">Plastid</location>
        <location evidence="2">Apicoplast</location>
    </subcellularLocation>
</comment>
<dbReference type="PROSITE" id="PS01166">
    <property type="entry name" value="RNA_POL_BETA"/>
    <property type="match status" value="1"/>
</dbReference>
<feature type="domain" description="RNA polymerase Rpb2" evidence="19">
    <location>
        <begin position="995"/>
        <end position="1086"/>
    </location>
</feature>
<dbReference type="Pfam" id="PF04565">
    <property type="entry name" value="RNA_pol_Rpb2_3"/>
    <property type="match status" value="1"/>
</dbReference>
<comment type="caution">
    <text evidence="25">The sequence shown here is derived from an EMBL/GenBank/DDBJ whole genome shotgun (WGS) entry which is preliminary data.</text>
</comment>
<dbReference type="GO" id="GO:0000428">
    <property type="term" value="C:DNA-directed RNA polymerase complex"/>
    <property type="evidence" value="ECO:0007669"/>
    <property type="project" value="UniProtKB-KW"/>
</dbReference>
<dbReference type="Pfam" id="PF04560">
    <property type="entry name" value="RNA_pol_Rpb2_7"/>
    <property type="match status" value="1"/>
</dbReference>
<dbReference type="Gene3D" id="3.90.1800.10">
    <property type="entry name" value="RNA polymerase alpha subunit dimerisation domain"/>
    <property type="match status" value="1"/>
</dbReference>
<dbReference type="Gene3D" id="3.90.1110.10">
    <property type="entry name" value="RNA polymerase Rpb2, domain 2"/>
    <property type="match status" value="1"/>
</dbReference>
<evidence type="ECO:0000259" key="24">
    <source>
        <dbReference type="Pfam" id="PF04567"/>
    </source>
</evidence>
<keyword evidence="8 16" id="KW-0808">Transferase</keyword>
<feature type="domain" description="RNA polymerase Rpb2" evidence="22">
    <location>
        <begin position="537"/>
        <end position="601"/>
    </location>
</feature>
<evidence type="ECO:0000313" key="25">
    <source>
        <dbReference type="EMBL" id="PHJ18864.1"/>
    </source>
</evidence>
<feature type="compositionally biased region" description="Gly residues" evidence="17">
    <location>
        <begin position="9"/>
        <end position="26"/>
    </location>
</feature>
<keyword evidence="10" id="KW-0479">Metal-binding</keyword>
<feature type="domain" description="RNA polymerase Rpb2" evidence="23">
    <location>
        <begin position="636"/>
        <end position="697"/>
    </location>
</feature>
<dbReference type="InterPro" id="IPR007646">
    <property type="entry name" value="RNA_pol_Rpb2_4"/>
</dbReference>
<gene>
    <name evidence="25" type="ORF">CSUI_007309</name>
</gene>
<dbReference type="InterPro" id="IPR007642">
    <property type="entry name" value="RNA_pol_Rpb2_2"/>
</dbReference>
<dbReference type="EC" id="2.7.7.6" evidence="4 16"/>
<comment type="catalytic activity">
    <reaction evidence="16">
        <text>RNA(n) + a ribonucleoside 5'-triphosphate = RNA(n+1) + diphosphate</text>
        <dbReference type="Rhea" id="RHEA:21248"/>
        <dbReference type="Rhea" id="RHEA-COMP:14527"/>
        <dbReference type="Rhea" id="RHEA-COMP:17342"/>
        <dbReference type="ChEBI" id="CHEBI:33019"/>
        <dbReference type="ChEBI" id="CHEBI:61557"/>
        <dbReference type="ChEBI" id="CHEBI:140395"/>
        <dbReference type="EC" id="2.7.7.6"/>
    </reaction>
</comment>
<keyword evidence="6 16" id="KW-0240">DNA-directed RNA polymerase</keyword>
<evidence type="ECO:0000256" key="4">
    <source>
        <dbReference type="ARBA" id="ARBA00012418"/>
    </source>
</evidence>
<evidence type="ECO:0000256" key="13">
    <source>
        <dbReference type="ARBA" id="ARBA00023163"/>
    </source>
</evidence>
<evidence type="ECO:0000259" key="18">
    <source>
        <dbReference type="Pfam" id="PF00562"/>
    </source>
</evidence>
<dbReference type="Pfam" id="PF04567">
    <property type="entry name" value="RNA_pol_Rpb2_5"/>
    <property type="match status" value="1"/>
</dbReference>
<dbReference type="Gene3D" id="2.40.270.10">
    <property type="entry name" value="DNA-directed RNA polymerase, subunit 2, domain 6"/>
    <property type="match status" value="1"/>
</dbReference>
<feature type="domain" description="RNA polymerase Rpb2" evidence="20">
    <location>
        <begin position="266"/>
        <end position="462"/>
    </location>
</feature>
<dbReference type="GO" id="GO:0006351">
    <property type="term" value="P:DNA-templated transcription"/>
    <property type="evidence" value="ECO:0007669"/>
    <property type="project" value="InterPro"/>
</dbReference>